<dbReference type="RefSeq" id="WP_124868707.1">
    <property type="nucleotide sequence ID" value="NZ_RQZF01000002.1"/>
</dbReference>
<dbReference type="OrthoDB" id="5095936at2"/>
<sequence length="497" mass="55577">MSRAARILAGINSRRSAAQRRSNYAPRRVPHSFPPGYLRRRLLPLTPTAVAATTISAISGLPLLPQRRRTPLRGIADRLATDVSERAQRLYFDEPGLDTLTVRAIGTWAQRLANLGRLYLRTRIALGWDSDGRAATMLPLVPRRGYDTLMVSMLVIGTALGYFKGGPVHIARFYDDSLSPARLPLPEGQPIPKPRRLHAPRTLGDMCADIDDLYWADGIGQTLKITRVGQGENRRWLISMPGTETVDPVSNANPADTEANIREVLNLPSSMRGGLLKALHDAMTHEGIRPEDFAREPVMICGHSQGGMVGTALATDAPDALGINVQALLTLGTPSRRLRIRDDVTMIAVAHDQDIVPSIDGTSARVPDHRVSVGRRLVRPRKGPLYYAHASVTYTETVRHMERKVAIAPWGRLPAAVKRLHEFLPSEGEATRVFFYEVWQDVLEPTHDRTWCTVVSLEDSQWQPVEYRMAWEPAPLLPVNYEYLRRWWTRDDAETNT</sequence>
<evidence type="ECO:0000313" key="2">
    <source>
        <dbReference type="EMBL" id="RRC95956.1"/>
    </source>
</evidence>
<protein>
    <submittedName>
        <fullName evidence="2">Alpha/beta hydrolase</fullName>
    </submittedName>
</protein>
<dbReference type="InterPro" id="IPR029058">
    <property type="entry name" value="AB_hydrolase_fold"/>
</dbReference>
<dbReference type="Gene3D" id="3.40.50.1820">
    <property type="entry name" value="alpha/beta hydrolase"/>
    <property type="match status" value="1"/>
</dbReference>
<organism evidence="2 3">
    <name type="scientific">Schaalia canis</name>
    <dbReference type="NCBI Taxonomy" id="100469"/>
    <lineage>
        <taxon>Bacteria</taxon>
        <taxon>Bacillati</taxon>
        <taxon>Actinomycetota</taxon>
        <taxon>Actinomycetes</taxon>
        <taxon>Actinomycetales</taxon>
        <taxon>Actinomycetaceae</taxon>
        <taxon>Schaalia</taxon>
    </lineage>
</organism>
<evidence type="ECO:0000313" key="3">
    <source>
        <dbReference type="Proteomes" id="UP000280444"/>
    </source>
</evidence>
<dbReference type="GO" id="GO:0016787">
    <property type="term" value="F:hydrolase activity"/>
    <property type="evidence" value="ECO:0007669"/>
    <property type="project" value="UniProtKB-KW"/>
</dbReference>
<feature type="region of interest" description="Disordered" evidence="1">
    <location>
        <begin position="9"/>
        <end position="30"/>
    </location>
</feature>
<comment type="caution">
    <text evidence="2">The sequence shown here is derived from an EMBL/GenBank/DDBJ whole genome shotgun (WGS) entry which is preliminary data.</text>
</comment>
<dbReference type="Proteomes" id="UP000280444">
    <property type="component" value="Unassembled WGS sequence"/>
</dbReference>
<feature type="compositionally biased region" description="Low complexity" evidence="1">
    <location>
        <begin position="13"/>
        <end position="22"/>
    </location>
</feature>
<dbReference type="AlphaFoldDB" id="A0A3P1SG32"/>
<accession>A0A3P1SG32</accession>
<reference evidence="2 3" key="1">
    <citation type="submission" date="2018-11" db="EMBL/GenBank/DDBJ databases">
        <title>Genomes From Bacteria Associated with the Canine Oral Cavity: a Test Case for Automated Genome-Based Taxonomic Assignment.</title>
        <authorList>
            <person name="Coil D.A."/>
            <person name="Jospin G."/>
            <person name="Darling A.E."/>
            <person name="Wallis C."/>
            <person name="Davis I.J."/>
            <person name="Harris S."/>
            <person name="Eisen J.A."/>
            <person name="Holcombe L.J."/>
            <person name="O'Flynn C."/>
        </authorList>
    </citation>
    <scope>NUCLEOTIDE SEQUENCE [LARGE SCALE GENOMIC DNA]</scope>
    <source>
        <strain evidence="2 3">OH770</strain>
    </source>
</reference>
<gene>
    <name evidence="2" type="ORF">EII11_03675</name>
</gene>
<dbReference type="SUPFAM" id="SSF53474">
    <property type="entry name" value="alpha/beta-Hydrolases"/>
    <property type="match status" value="2"/>
</dbReference>
<keyword evidence="3" id="KW-1185">Reference proteome</keyword>
<dbReference type="EMBL" id="RQZF01000002">
    <property type="protein sequence ID" value="RRC95956.1"/>
    <property type="molecule type" value="Genomic_DNA"/>
</dbReference>
<proteinExistence type="predicted"/>
<keyword evidence="2" id="KW-0378">Hydrolase</keyword>
<name>A0A3P1SG32_9ACTO</name>
<evidence type="ECO:0000256" key="1">
    <source>
        <dbReference type="SAM" id="MobiDB-lite"/>
    </source>
</evidence>